<evidence type="ECO:0000313" key="2">
    <source>
        <dbReference type="Proteomes" id="UP000478052"/>
    </source>
</evidence>
<reference evidence="1 2" key="1">
    <citation type="submission" date="2019-08" db="EMBL/GenBank/DDBJ databases">
        <title>Whole genome of Aphis craccivora.</title>
        <authorList>
            <person name="Voronova N.V."/>
            <person name="Shulinski R.S."/>
            <person name="Bandarenka Y.V."/>
            <person name="Zhorov D.G."/>
            <person name="Warner D."/>
        </authorList>
    </citation>
    <scope>NUCLEOTIDE SEQUENCE [LARGE SCALE GENOMIC DNA]</scope>
    <source>
        <strain evidence="1">180601</strain>
        <tissue evidence="1">Whole Body</tissue>
    </source>
</reference>
<keyword evidence="2" id="KW-1185">Reference proteome</keyword>
<evidence type="ECO:0000313" key="1">
    <source>
        <dbReference type="EMBL" id="KAF0737722.1"/>
    </source>
</evidence>
<dbReference type="OrthoDB" id="8195485at2759"/>
<gene>
    <name evidence="1" type="ORF">FWK35_00023698</name>
</gene>
<accession>A0A6G0XCG8</accession>
<sequence>MNISKKGRPQDESVKLAMYEIFDYIENNEDCQFTLSELKEVLTTDFIPDSKTIYSKLMEHYGKKIIITPKQGQSTIICFIESQFTSLSKSWCEKKKIESAGRTSTNRRSGSTTQSIYQSCYNEVRFGSKRISDILSSLGFSSTYHEAVLYETAIVKHPQPNILLPETGAFIQYSADNADINVYTKIKKLPAAKDIAAIAHMPLKIYENYAGHETCVVTFDQPLFIKAREIVAASKPGSELSKVIIRLGGFHLLLSFLGSIGYIMAGSGLKELLVAVRDHILLHLALSTIVAEYTQIDDSTEEYLRSFINQIIKRNCSYEDVECSSIKDFIRSERLGNWQGHLNADMLKLQKNIDQQAFKKFNNGFFTIRRNNKFNCGNWSDMVIEQSLMKSMKTEGGVSRGRSTQESVLIKWIYRMYALNSVCEELETFCNISLDTVDQHVDTRD</sequence>
<comment type="caution">
    <text evidence="1">The sequence shown here is derived from an EMBL/GenBank/DDBJ whole genome shotgun (WGS) entry which is preliminary data.</text>
</comment>
<protein>
    <submittedName>
        <fullName evidence="1">Uncharacterized protein</fullName>
    </submittedName>
</protein>
<dbReference type="EMBL" id="VUJU01007968">
    <property type="protein sequence ID" value="KAF0737722.1"/>
    <property type="molecule type" value="Genomic_DNA"/>
</dbReference>
<organism evidence="1 2">
    <name type="scientific">Aphis craccivora</name>
    <name type="common">Cowpea aphid</name>
    <dbReference type="NCBI Taxonomy" id="307492"/>
    <lineage>
        <taxon>Eukaryota</taxon>
        <taxon>Metazoa</taxon>
        <taxon>Ecdysozoa</taxon>
        <taxon>Arthropoda</taxon>
        <taxon>Hexapoda</taxon>
        <taxon>Insecta</taxon>
        <taxon>Pterygota</taxon>
        <taxon>Neoptera</taxon>
        <taxon>Paraneoptera</taxon>
        <taxon>Hemiptera</taxon>
        <taxon>Sternorrhyncha</taxon>
        <taxon>Aphidomorpha</taxon>
        <taxon>Aphidoidea</taxon>
        <taxon>Aphididae</taxon>
        <taxon>Aphidini</taxon>
        <taxon>Aphis</taxon>
        <taxon>Aphis</taxon>
    </lineage>
</organism>
<proteinExistence type="predicted"/>
<dbReference type="Proteomes" id="UP000478052">
    <property type="component" value="Unassembled WGS sequence"/>
</dbReference>
<name>A0A6G0XCG8_APHCR</name>
<dbReference type="AlphaFoldDB" id="A0A6G0XCG8"/>